<accession>A0A542XPB4</accession>
<dbReference type="AlphaFoldDB" id="A0A542XPB4"/>
<keyword evidence="1" id="KW-0472">Membrane</keyword>
<proteinExistence type="predicted"/>
<sequence length="41" mass="4965">MSDLELILIGLLFLSVLVNVGLLRREGRRWRRVWRLTGRDW</sequence>
<organism evidence="2 3">
    <name type="scientific">Salinispora arenicola</name>
    <dbReference type="NCBI Taxonomy" id="168697"/>
    <lineage>
        <taxon>Bacteria</taxon>
        <taxon>Bacillati</taxon>
        <taxon>Actinomycetota</taxon>
        <taxon>Actinomycetes</taxon>
        <taxon>Micromonosporales</taxon>
        <taxon>Micromonosporaceae</taxon>
        <taxon>Salinispora</taxon>
    </lineage>
</organism>
<keyword evidence="1" id="KW-1133">Transmembrane helix</keyword>
<dbReference type="Proteomes" id="UP000315983">
    <property type="component" value="Unassembled WGS sequence"/>
</dbReference>
<reference evidence="2 3" key="1">
    <citation type="submission" date="2019-06" db="EMBL/GenBank/DDBJ databases">
        <title>Sequencing the genomes of 1000 actinobacteria strains.</title>
        <authorList>
            <person name="Klenk H.-P."/>
        </authorList>
    </citation>
    <scope>NUCLEOTIDE SEQUENCE [LARGE SCALE GENOMIC DNA]</scope>
    <source>
        <strain evidence="2 3">DSM 44819</strain>
    </source>
</reference>
<protein>
    <submittedName>
        <fullName evidence="2">Uncharacterized protein</fullName>
    </submittedName>
</protein>
<keyword evidence="1" id="KW-0812">Transmembrane</keyword>
<comment type="caution">
    <text evidence="2">The sequence shown here is derived from an EMBL/GenBank/DDBJ whole genome shotgun (WGS) entry which is preliminary data.</text>
</comment>
<dbReference type="EMBL" id="VFOL01000001">
    <property type="protein sequence ID" value="TQL37640.1"/>
    <property type="molecule type" value="Genomic_DNA"/>
</dbReference>
<feature type="transmembrane region" description="Helical" evidence="1">
    <location>
        <begin position="6"/>
        <end position="23"/>
    </location>
</feature>
<evidence type="ECO:0000313" key="2">
    <source>
        <dbReference type="EMBL" id="TQL37640.1"/>
    </source>
</evidence>
<name>A0A542XPB4_SALAC</name>
<gene>
    <name evidence="2" type="ORF">FB564_2808</name>
</gene>
<evidence type="ECO:0000256" key="1">
    <source>
        <dbReference type="SAM" id="Phobius"/>
    </source>
</evidence>
<evidence type="ECO:0000313" key="3">
    <source>
        <dbReference type="Proteomes" id="UP000315983"/>
    </source>
</evidence>